<dbReference type="AlphaFoldDB" id="A0A851XSJ0"/>
<comment type="caution">
    <text evidence="1">The sequence shown here is derived from an EMBL/GenBank/DDBJ whole genome shotgun (WGS) entry which is preliminary data.</text>
</comment>
<dbReference type="EMBL" id="WBNI01000110">
    <property type="protein sequence ID" value="NXD64150.1"/>
    <property type="molecule type" value="Genomic_DNA"/>
</dbReference>
<gene>
    <name evidence="1" type="primary">Dnah1_0</name>
    <name evidence="1" type="ORF">EOLROS_R03248</name>
</gene>
<sequence>VTTFRMPEDLGGVLDKQVMGPTTENLTKSDFPVQSFKPKVQVPYQVLPGQCPRRIEIERRRRLYLSFDIAQLLASKGIDSNQLMPRHHDPDNVPTIEDKKDLLFPIYLPLKIFDNEEYDCRTPEEWISLGLEPGSHDRKPVPGKALLPTDDVLGHEDPKNPKLIYQWIGVGVLDYDKKTKLYLVHKTDKNGMVRNEEGRPILNGGVTPKG</sequence>
<feature type="non-terminal residue" evidence="1">
    <location>
        <position position="1"/>
    </location>
</feature>
<protein>
    <submittedName>
        <fullName evidence="1">DYH1 protein</fullName>
    </submittedName>
</protein>
<keyword evidence="2" id="KW-1185">Reference proteome</keyword>
<organism evidence="1 2">
    <name type="scientific">Eolophus roseicapilla</name>
    <name type="common">Galah cockatoo</name>
    <name type="synonym">Cacatua roseicapilla</name>
    <dbReference type="NCBI Taxonomy" id="176039"/>
    <lineage>
        <taxon>Eukaryota</taxon>
        <taxon>Metazoa</taxon>
        <taxon>Chordata</taxon>
        <taxon>Craniata</taxon>
        <taxon>Vertebrata</taxon>
        <taxon>Euteleostomi</taxon>
        <taxon>Archelosauria</taxon>
        <taxon>Archosauria</taxon>
        <taxon>Dinosauria</taxon>
        <taxon>Saurischia</taxon>
        <taxon>Theropoda</taxon>
        <taxon>Coelurosauria</taxon>
        <taxon>Aves</taxon>
        <taxon>Neognathae</taxon>
        <taxon>Neoaves</taxon>
        <taxon>Telluraves</taxon>
        <taxon>Australaves</taxon>
        <taxon>Psittaciformes</taxon>
        <taxon>Cacatuidae</taxon>
        <taxon>Eolophus</taxon>
    </lineage>
</organism>
<proteinExistence type="predicted"/>
<dbReference type="Proteomes" id="UP000637704">
    <property type="component" value="Unassembled WGS sequence"/>
</dbReference>
<evidence type="ECO:0000313" key="2">
    <source>
        <dbReference type="Proteomes" id="UP000637704"/>
    </source>
</evidence>
<evidence type="ECO:0000313" key="1">
    <source>
        <dbReference type="EMBL" id="NXD64150.1"/>
    </source>
</evidence>
<accession>A0A851XSJ0</accession>
<reference evidence="1" key="1">
    <citation type="submission" date="2019-09" db="EMBL/GenBank/DDBJ databases">
        <title>Bird 10,000 Genomes (B10K) Project - Family phase.</title>
        <authorList>
            <person name="Zhang G."/>
        </authorList>
    </citation>
    <scope>NUCLEOTIDE SEQUENCE</scope>
    <source>
        <strain evidence="1">B10K-DU-025-06</strain>
        <tissue evidence="1">Mixed tissue sample</tissue>
    </source>
</reference>
<name>A0A851XSJ0_EOLRO</name>
<feature type="non-terminal residue" evidence="1">
    <location>
        <position position="210"/>
    </location>
</feature>